<keyword evidence="1" id="KW-1133">Transmembrane helix</keyword>
<feature type="chain" id="PRO_5020242508" evidence="2">
    <location>
        <begin position="35"/>
        <end position="156"/>
    </location>
</feature>
<accession>A0A4S2M2T2</accession>
<evidence type="ECO:0000313" key="3">
    <source>
        <dbReference type="EMBL" id="TGZ70553.1"/>
    </source>
</evidence>
<evidence type="ECO:0000313" key="4">
    <source>
        <dbReference type="Proteomes" id="UP000308267"/>
    </source>
</evidence>
<protein>
    <submittedName>
        <fullName evidence="3">Uncharacterized protein</fullName>
    </submittedName>
</protein>
<name>A0A4S2M2T2_OPIFE</name>
<dbReference type="Proteomes" id="UP000308267">
    <property type="component" value="Unassembled WGS sequence"/>
</dbReference>
<keyword evidence="4" id="KW-1185">Reference proteome</keyword>
<keyword evidence="1" id="KW-0472">Membrane</keyword>
<dbReference type="OrthoDB" id="10435013at2759"/>
<sequence length="156" mass="16710">MKIGNQKMDKQVPILFSLIIWAILLLNNVPTARAQCTCLPSLLPCSVDADCGTGSVVCASNCSSEPCSCFGGTGTCGPNNPCLTGLCFAPCPQTTIATTTAYPDYLLPKLRLILTLLYVASWLLAIFIVLNLVHLVLFVCTECNRLPVGIHHKGHC</sequence>
<proteinExistence type="predicted"/>
<keyword evidence="2" id="KW-0732">Signal</keyword>
<evidence type="ECO:0000256" key="2">
    <source>
        <dbReference type="SAM" id="SignalP"/>
    </source>
</evidence>
<evidence type="ECO:0000256" key="1">
    <source>
        <dbReference type="SAM" id="Phobius"/>
    </source>
</evidence>
<feature type="transmembrane region" description="Helical" evidence="1">
    <location>
        <begin position="112"/>
        <end position="140"/>
    </location>
</feature>
<comment type="caution">
    <text evidence="3">The sequence shown here is derived from an EMBL/GenBank/DDBJ whole genome shotgun (WGS) entry which is preliminary data.</text>
</comment>
<dbReference type="EMBL" id="SJOL01005306">
    <property type="protein sequence ID" value="TGZ70553.1"/>
    <property type="molecule type" value="Genomic_DNA"/>
</dbReference>
<organism evidence="3 4">
    <name type="scientific">Opisthorchis felineus</name>
    <dbReference type="NCBI Taxonomy" id="147828"/>
    <lineage>
        <taxon>Eukaryota</taxon>
        <taxon>Metazoa</taxon>
        <taxon>Spiralia</taxon>
        <taxon>Lophotrochozoa</taxon>
        <taxon>Platyhelminthes</taxon>
        <taxon>Trematoda</taxon>
        <taxon>Digenea</taxon>
        <taxon>Opisthorchiida</taxon>
        <taxon>Opisthorchiata</taxon>
        <taxon>Opisthorchiidae</taxon>
        <taxon>Opisthorchis</taxon>
    </lineage>
</organism>
<gene>
    <name evidence="3" type="ORF">CRM22_003144</name>
</gene>
<reference evidence="3 4" key="1">
    <citation type="journal article" date="2019" name="BMC Genomics">
        <title>New insights from Opisthorchis felineus genome: update on genomics of the epidemiologically important liver flukes.</title>
        <authorList>
            <person name="Ershov N.I."/>
            <person name="Mordvinov V.A."/>
            <person name="Prokhortchouk E.B."/>
            <person name="Pakharukova M.Y."/>
            <person name="Gunbin K.V."/>
            <person name="Ustyantsev K."/>
            <person name="Genaev M.A."/>
            <person name="Blinov A.G."/>
            <person name="Mazur A."/>
            <person name="Boulygina E."/>
            <person name="Tsygankova S."/>
            <person name="Khrameeva E."/>
            <person name="Chekanov N."/>
            <person name="Fan G."/>
            <person name="Xiao A."/>
            <person name="Zhang H."/>
            <person name="Xu X."/>
            <person name="Yang H."/>
            <person name="Solovyev V."/>
            <person name="Lee S.M."/>
            <person name="Liu X."/>
            <person name="Afonnikov D.A."/>
            <person name="Skryabin K.G."/>
        </authorList>
    </citation>
    <scope>NUCLEOTIDE SEQUENCE [LARGE SCALE GENOMIC DNA]</scope>
    <source>
        <strain evidence="3">AK-0245</strain>
        <tissue evidence="3">Whole organism</tissue>
    </source>
</reference>
<dbReference type="AlphaFoldDB" id="A0A4S2M2T2"/>
<keyword evidence="1" id="KW-0812">Transmembrane</keyword>
<feature type="signal peptide" evidence="2">
    <location>
        <begin position="1"/>
        <end position="34"/>
    </location>
</feature>